<dbReference type="Gene3D" id="3.30.2400.10">
    <property type="entry name" value="Major capsid protein gp5"/>
    <property type="match status" value="1"/>
</dbReference>
<feature type="compositionally biased region" description="Basic and acidic residues" evidence="2">
    <location>
        <begin position="48"/>
        <end position="59"/>
    </location>
</feature>
<evidence type="ECO:0000313" key="5">
    <source>
        <dbReference type="Proteomes" id="UP001550044"/>
    </source>
</evidence>
<dbReference type="Proteomes" id="UP001550044">
    <property type="component" value="Unassembled WGS sequence"/>
</dbReference>
<feature type="region of interest" description="Disordered" evidence="2">
    <location>
        <begin position="48"/>
        <end position="87"/>
    </location>
</feature>
<evidence type="ECO:0000259" key="3">
    <source>
        <dbReference type="Pfam" id="PF05065"/>
    </source>
</evidence>
<dbReference type="InterPro" id="IPR024455">
    <property type="entry name" value="Phage_capsid"/>
</dbReference>
<organism evidence="4 5">
    <name type="scientific">Streptomyces sp. 900116325</name>
    <dbReference type="NCBI Taxonomy" id="3154295"/>
    <lineage>
        <taxon>Bacteria</taxon>
        <taxon>Bacillati</taxon>
        <taxon>Actinomycetota</taxon>
        <taxon>Actinomycetes</taxon>
        <taxon>Kitasatosporales</taxon>
        <taxon>Streptomycetaceae</taxon>
        <taxon>Streptomyces</taxon>
    </lineage>
</organism>
<reference evidence="4 5" key="1">
    <citation type="submission" date="2024-06" db="EMBL/GenBank/DDBJ databases">
        <title>The Natural Products Discovery Center: Release of the First 8490 Sequenced Strains for Exploring Actinobacteria Biosynthetic Diversity.</title>
        <authorList>
            <person name="Kalkreuter E."/>
            <person name="Kautsar S.A."/>
            <person name="Yang D."/>
            <person name="Bader C.D."/>
            <person name="Teijaro C.N."/>
            <person name="Fluegel L."/>
            <person name="Davis C.M."/>
            <person name="Simpson J.R."/>
            <person name="Lauterbach L."/>
            <person name="Steele A.D."/>
            <person name="Gui C."/>
            <person name="Meng S."/>
            <person name="Li G."/>
            <person name="Viehrig K."/>
            <person name="Ye F."/>
            <person name="Su P."/>
            <person name="Kiefer A.F."/>
            <person name="Nichols A."/>
            <person name="Cepeda A.J."/>
            <person name="Yan W."/>
            <person name="Fan B."/>
            <person name="Jiang Y."/>
            <person name="Adhikari A."/>
            <person name="Zheng C.-J."/>
            <person name="Schuster L."/>
            <person name="Cowan T.M."/>
            <person name="Smanski M.J."/>
            <person name="Chevrette M.G."/>
            <person name="De Carvalho L.P.S."/>
            <person name="Shen B."/>
        </authorList>
    </citation>
    <scope>NUCLEOTIDE SEQUENCE [LARGE SCALE GENOMIC DNA]</scope>
    <source>
        <strain evidence="4 5">NPDC005137</strain>
    </source>
</reference>
<dbReference type="RefSeq" id="WP_356709476.1">
    <property type="nucleotide sequence ID" value="NZ_JBEXIP010000006.1"/>
</dbReference>
<dbReference type="InterPro" id="IPR054612">
    <property type="entry name" value="Phage_capsid-like_C"/>
</dbReference>
<evidence type="ECO:0000313" key="4">
    <source>
        <dbReference type="EMBL" id="MET8433415.1"/>
    </source>
</evidence>
<comment type="subcellular location">
    <subcellularLocation>
        <location evidence="1">Virion</location>
    </subcellularLocation>
</comment>
<evidence type="ECO:0000256" key="2">
    <source>
        <dbReference type="SAM" id="MobiDB-lite"/>
    </source>
</evidence>
<sequence length="455" mass="48350">MNKHELIADQRARKADAIAAMDSIISRNQREGRALTAAERQRFNELEADAKGHGERVEELESQAAADDAAAETARRYAPHSGATMPTASLRINEPSIYSREGRNSYFLDMARVAMTNDNEARKRLERNNAEQRAGLTTTNGSGGEFVPPAWLVDQYVRYARPHRVFADLVETQPLPAGTDVISIPKVSGGTATAAQATQNTGIQVTDMTTTSISAPVFTVAGGQVASLQMIEQSPIRTDEVILSDLAAAYAQNLDTLYLSGSGSAGQPTGILNVAGINAVTWSPTGTPLLTGTATGGTLYSAVASAISKIWSARYAAPTAIVMNPRRFAWMLAQVDGSNRPIIVPAQGGAFNAPGLLGPDLNAEGPVGTFAGLPVYLDPNIPTNLGAGTNEDRIIVLKADDVFAWEGNFKAEAFPQTYANQLSLFLRVYNYAAFQGARYPSSISVISGTGLNVTV</sequence>
<dbReference type="Gene3D" id="3.30.2320.10">
    <property type="entry name" value="hypothetical protein PF0899 domain"/>
    <property type="match status" value="1"/>
</dbReference>
<keyword evidence="5" id="KW-1185">Reference proteome</keyword>
<comment type="caution">
    <text evidence="4">The sequence shown here is derived from an EMBL/GenBank/DDBJ whole genome shotgun (WGS) entry which is preliminary data.</text>
</comment>
<accession>A0ABV2U6E5</accession>
<gene>
    <name evidence="4" type="ORF">ABZV61_11540</name>
</gene>
<name>A0ABV2U6E5_9ACTN</name>
<dbReference type="Pfam" id="PF05065">
    <property type="entry name" value="Phage_capsid"/>
    <property type="match status" value="1"/>
</dbReference>
<proteinExistence type="predicted"/>
<evidence type="ECO:0000256" key="1">
    <source>
        <dbReference type="ARBA" id="ARBA00004328"/>
    </source>
</evidence>
<dbReference type="SUPFAM" id="SSF56563">
    <property type="entry name" value="Major capsid protein gp5"/>
    <property type="match status" value="1"/>
</dbReference>
<protein>
    <submittedName>
        <fullName evidence="4">Phage major capsid protein</fullName>
    </submittedName>
</protein>
<dbReference type="EMBL" id="JBEXIP010000006">
    <property type="protein sequence ID" value="MET8433415.1"/>
    <property type="molecule type" value="Genomic_DNA"/>
</dbReference>
<feature type="domain" description="Phage capsid-like C-terminal" evidence="3">
    <location>
        <begin position="143"/>
        <end position="396"/>
    </location>
</feature>
<dbReference type="NCBIfam" id="TIGR01554">
    <property type="entry name" value="major_cap_HK97"/>
    <property type="match status" value="1"/>
</dbReference>